<evidence type="ECO:0000313" key="1">
    <source>
        <dbReference type="EMBL" id="MDI6452395.1"/>
    </source>
</evidence>
<protein>
    <submittedName>
        <fullName evidence="1">Uncharacterized protein</fullName>
    </submittedName>
</protein>
<accession>A0AAW6U659</accession>
<keyword evidence="2" id="KW-1185">Reference proteome</keyword>
<comment type="caution">
    <text evidence="1">The sequence shown here is derived from an EMBL/GenBank/DDBJ whole genome shotgun (WGS) entry which is preliminary data.</text>
</comment>
<proteinExistence type="predicted"/>
<organism evidence="1 2">
    <name type="scientific">Peloplasma aerotolerans</name>
    <dbReference type="NCBI Taxonomy" id="3044389"/>
    <lineage>
        <taxon>Bacteria</taxon>
        <taxon>Bacillati</taxon>
        <taxon>Mycoplasmatota</taxon>
        <taxon>Mollicutes</taxon>
        <taxon>Acholeplasmatales</taxon>
        <taxon>Acholeplasmataceae</taxon>
        <taxon>Peloplasma</taxon>
    </lineage>
</organism>
<dbReference type="RefSeq" id="WP_282838810.1">
    <property type="nucleotide sequence ID" value="NZ_JASCXW010000004.1"/>
</dbReference>
<dbReference type="AlphaFoldDB" id="A0AAW6U659"/>
<reference evidence="1" key="1">
    <citation type="submission" date="2023-05" db="EMBL/GenBank/DDBJ databases">
        <title>Mariniplasma microaerophilum sp. nov., a novel anaerobic mollicute isolated from terrestrial mud volcano, Taman Peninsula, Russia.</title>
        <authorList>
            <person name="Khomyakova M.A."/>
            <person name="Merkel A.Y."/>
            <person name="Slobodkin A.I."/>
        </authorList>
    </citation>
    <scope>NUCLEOTIDE SEQUENCE</scope>
    <source>
        <strain evidence="1">M4Ah</strain>
    </source>
</reference>
<gene>
    <name evidence="1" type="ORF">QJ521_02355</name>
</gene>
<dbReference type="Proteomes" id="UP001431532">
    <property type="component" value="Unassembled WGS sequence"/>
</dbReference>
<sequence length="56" mass="6601">MTYRKYYDLVFIKTKNECNLSRKKSLVFDQLDVTVAKISTVLSADFHSNRQFLNIP</sequence>
<evidence type="ECO:0000313" key="2">
    <source>
        <dbReference type="Proteomes" id="UP001431532"/>
    </source>
</evidence>
<name>A0AAW6U659_9MOLU</name>
<dbReference type="EMBL" id="JASCXW010000004">
    <property type="protein sequence ID" value="MDI6452395.1"/>
    <property type="molecule type" value="Genomic_DNA"/>
</dbReference>